<feature type="transmembrane region" description="Helical" evidence="7">
    <location>
        <begin position="135"/>
        <end position="153"/>
    </location>
</feature>
<dbReference type="InterPro" id="IPR036457">
    <property type="entry name" value="PPM-type-like_dom_sf"/>
</dbReference>
<dbReference type="PANTHER" id="PTHR43156">
    <property type="entry name" value="STAGE II SPORULATION PROTEIN E-RELATED"/>
    <property type="match status" value="1"/>
</dbReference>
<evidence type="ECO:0000256" key="2">
    <source>
        <dbReference type="ARBA" id="ARBA00022475"/>
    </source>
</evidence>
<name>A0A8E7EJC6_9EURY</name>
<keyword evidence="6 7" id="KW-0472">Membrane</keyword>
<keyword evidence="10" id="KW-1185">Reference proteome</keyword>
<proteinExistence type="predicted"/>
<keyword evidence="4" id="KW-0378">Hydrolase</keyword>
<dbReference type="SUPFAM" id="SSF81606">
    <property type="entry name" value="PP2C-like"/>
    <property type="match status" value="1"/>
</dbReference>
<dbReference type="AlphaFoldDB" id="A0A8E7EJC6"/>
<dbReference type="Gene3D" id="3.60.40.10">
    <property type="entry name" value="PPM-type phosphatase domain"/>
    <property type="match status" value="1"/>
</dbReference>
<dbReference type="GO" id="GO:0000155">
    <property type="term" value="F:phosphorelay sensor kinase activity"/>
    <property type="evidence" value="ECO:0007669"/>
    <property type="project" value="InterPro"/>
</dbReference>
<reference evidence="9 10" key="1">
    <citation type="submission" date="2021-05" db="EMBL/GenBank/DDBJ databases">
        <title>A novel Methanospirillum isolate from a pyrite-forming mixed culture.</title>
        <authorList>
            <person name="Bunk B."/>
            <person name="Sproer C."/>
            <person name="Spring S."/>
            <person name="Pester M."/>
        </authorList>
    </citation>
    <scope>NUCLEOTIDE SEQUENCE [LARGE SCALE GENOMIC DNA]</scope>
    <source>
        <strain evidence="9 10">J.3.6.1-F.2.7.3</strain>
    </source>
</reference>
<dbReference type="Pfam" id="PF07694">
    <property type="entry name" value="5TM-5TMR_LYT"/>
    <property type="match status" value="1"/>
</dbReference>
<evidence type="ECO:0000313" key="9">
    <source>
        <dbReference type="EMBL" id="QVV88305.1"/>
    </source>
</evidence>
<accession>A0A8E7EJC6</accession>
<keyword evidence="2" id="KW-1003">Cell membrane</keyword>
<dbReference type="KEGG" id="mrtj:KHC33_13360"/>
<evidence type="ECO:0000256" key="6">
    <source>
        <dbReference type="ARBA" id="ARBA00023136"/>
    </source>
</evidence>
<evidence type="ECO:0000256" key="5">
    <source>
        <dbReference type="ARBA" id="ARBA00022989"/>
    </source>
</evidence>
<evidence type="ECO:0000256" key="1">
    <source>
        <dbReference type="ARBA" id="ARBA00004651"/>
    </source>
</evidence>
<dbReference type="Pfam" id="PF07228">
    <property type="entry name" value="SpoIIE"/>
    <property type="match status" value="1"/>
</dbReference>
<organism evidence="9 10">
    <name type="scientific">Methanospirillum purgamenti</name>
    <dbReference type="NCBI Taxonomy" id="2834276"/>
    <lineage>
        <taxon>Archaea</taxon>
        <taxon>Methanobacteriati</taxon>
        <taxon>Methanobacteriota</taxon>
        <taxon>Stenosarchaea group</taxon>
        <taxon>Methanomicrobia</taxon>
        <taxon>Methanomicrobiales</taxon>
        <taxon>Methanospirillaceae</taxon>
        <taxon>Methanospirillum</taxon>
    </lineage>
</organism>
<feature type="transmembrane region" description="Helical" evidence="7">
    <location>
        <begin position="109"/>
        <end position="128"/>
    </location>
</feature>
<dbReference type="Proteomes" id="UP000680656">
    <property type="component" value="Chromosome"/>
</dbReference>
<dbReference type="RefSeq" id="WP_214419121.1">
    <property type="nucleotide sequence ID" value="NZ_CP075546.1"/>
</dbReference>
<dbReference type="SMART" id="SM00331">
    <property type="entry name" value="PP2C_SIG"/>
    <property type="match status" value="1"/>
</dbReference>
<comment type="subcellular location">
    <subcellularLocation>
        <location evidence="1">Cell membrane</location>
        <topology evidence="1">Multi-pass membrane protein</topology>
    </subcellularLocation>
</comment>
<sequence>MVFELERLVELCDGVAVISLIAYFLTRSRYAGVFLSKSFSPFSVLFMALIGGFFYAYGILTGVGIGPYFISIQILGPVIAGLIAGIPGGFLAGCLGLLIQVAIGHPVEPSGCLVTLLCGVIGGVFRLLNKNELIRIPHVCILGFIIGFLQFGIGDNGIRADILDPGEMIEGILDIFLPTIAGLVIFVFIVNNLRIEAENTRKSYQIEGELQAARQIQLGSLPQKTHEQNTLKLSASLIPASYVGGDLYDYLELDDNSLYFALGDVSGKGVPAALLMSSTRMLLRSKIRETRDPCALVSEVNRSFLEDGDCKQFITLIVGIIRPDGVVTYCNAGHPAPFLITQSGAGAYQEESDGNLPAGVLEEEKFMCHMISLNPGDILMVVSDGVTEAEHGEEFFGVERTIEVLNQITFKSPDEIVSLLNTEVKAWTGDQPMSDDCTILAIGYYPKK</sequence>
<evidence type="ECO:0000256" key="7">
    <source>
        <dbReference type="SAM" id="Phobius"/>
    </source>
</evidence>
<dbReference type="GO" id="GO:0005886">
    <property type="term" value="C:plasma membrane"/>
    <property type="evidence" value="ECO:0007669"/>
    <property type="project" value="UniProtKB-SubCell"/>
</dbReference>
<dbReference type="InterPro" id="IPR052016">
    <property type="entry name" value="Bact_Sigma-Reg"/>
</dbReference>
<feature type="transmembrane region" description="Helical" evidence="7">
    <location>
        <begin position="82"/>
        <end position="103"/>
    </location>
</feature>
<evidence type="ECO:0000256" key="3">
    <source>
        <dbReference type="ARBA" id="ARBA00022692"/>
    </source>
</evidence>
<dbReference type="PANTHER" id="PTHR43156:SF2">
    <property type="entry name" value="STAGE II SPORULATION PROTEIN E"/>
    <property type="match status" value="1"/>
</dbReference>
<feature type="transmembrane region" description="Helical" evidence="7">
    <location>
        <begin position="7"/>
        <end position="25"/>
    </location>
</feature>
<evidence type="ECO:0000259" key="8">
    <source>
        <dbReference type="SMART" id="SM00331"/>
    </source>
</evidence>
<feature type="domain" description="PPM-type phosphatase" evidence="8">
    <location>
        <begin position="228"/>
        <end position="444"/>
    </location>
</feature>
<dbReference type="GO" id="GO:0016791">
    <property type="term" value="F:phosphatase activity"/>
    <property type="evidence" value="ECO:0007669"/>
    <property type="project" value="TreeGrafter"/>
</dbReference>
<dbReference type="GO" id="GO:0071555">
    <property type="term" value="P:cell wall organization"/>
    <property type="evidence" value="ECO:0007669"/>
    <property type="project" value="InterPro"/>
</dbReference>
<dbReference type="GeneID" id="65098190"/>
<feature type="transmembrane region" description="Helical" evidence="7">
    <location>
        <begin position="45"/>
        <end position="70"/>
    </location>
</feature>
<evidence type="ECO:0000313" key="10">
    <source>
        <dbReference type="Proteomes" id="UP000680656"/>
    </source>
</evidence>
<dbReference type="InterPro" id="IPR011620">
    <property type="entry name" value="Sig_transdc_His_kinase_LytS_TM"/>
</dbReference>
<keyword evidence="3 7" id="KW-0812">Transmembrane</keyword>
<keyword evidence="5 7" id="KW-1133">Transmembrane helix</keyword>
<protein>
    <submittedName>
        <fullName evidence="9">SpoIIE family protein phosphatase</fullName>
    </submittedName>
</protein>
<dbReference type="EMBL" id="CP075546">
    <property type="protein sequence ID" value="QVV88305.1"/>
    <property type="molecule type" value="Genomic_DNA"/>
</dbReference>
<dbReference type="InterPro" id="IPR001932">
    <property type="entry name" value="PPM-type_phosphatase-like_dom"/>
</dbReference>
<gene>
    <name evidence="9" type="ORF">KHC33_13360</name>
</gene>
<feature type="transmembrane region" description="Helical" evidence="7">
    <location>
        <begin position="173"/>
        <end position="193"/>
    </location>
</feature>
<evidence type="ECO:0000256" key="4">
    <source>
        <dbReference type="ARBA" id="ARBA00022801"/>
    </source>
</evidence>